<sequence>MSFLQPWMLLALPLVMLPVIIHWMNQRRHQTKPWGAMAFLMQASQMSRGYAKLRRWLILALRVLVVAGLIFAVTRPLSSGLLGWRFGGHVDTTVVILDRSPSMQETGKSGESKLSRAGKQIANTLGMLDASHWVLVDSGTEQPSSFATLDAMVDSPLLRGSSSTAKIPKLIQTAVDYLKRNQVGDADVWICSDLRVADWDTASHHWTASREMLKQMPQSIRFHLLAYPESSSSNRSVRVSGARRIKDDDGDAVLISLNLSQSAGKSTGDGGGRITVPVQVEIDGAEIDGVRTQFDLPLVGNQAETRNHRIPISPQTESGWGRLSIPADANNADNVSFFVFDAPPPRRVVLVSDDRAATKALEIAASVSPEPNVAANVEVFTSESVETLDLEDAALVLWCVELPAGDAAEKVTDYVGRGGQVMFFPPPSLVSGGGVFAEREFQGVQWGQWKGDGEKVLVENWRSDQDLLAATNSGAGLPVGQLQVLGHAEIEGDVTSLATVTGGDPLLARVMTDNGGVYFCAASPSLDRSSLADNGVVLYAIVQRAIDQGMQSLARTRDQVAGQVDLPTETWKQLEGDSRGLSSEYASNAGVYRSGAGQGGRLIAVNRAVVEDQIDTVDADQVEALFEGVSFSRLDESVDDASGIAREIWRLFLLGMIVAMLLEAVLCLPRRSAKVANQGGPA</sequence>
<protein>
    <submittedName>
        <fullName evidence="3">BatA domain-containing protein</fullName>
    </submittedName>
</protein>
<feature type="domain" description="Aerotolerance regulator N-terminal" evidence="2">
    <location>
        <begin position="1"/>
        <end position="76"/>
    </location>
</feature>
<accession>A0ABP8MFC2</accession>
<keyword evidence="1" id="KW-0812">Transmembrane</keyword>
<organism evidence="3 4">
    <name type="scientific">Novipirellula rosea</name>
    <dbReference type="NCBI Taxonomy" id="1031540"/>
    <lineage>
        <taxon>Bacteria</taxon>
        <taxon>Pseudomonadati</taxon>
        <taxon>Planctomycetota</taxon>
        <taxon>Planctomycetia</taxon>
        <taxon>Pirellulales</taxon>
        <taxon>Pirellulaceae</taxon>
        <taxon>Novipirellula</taxon>
    </lineage>
</organism>
<keyword evidence="4" id="KW-1185">Reference proteome</keyword>
<dbReference type="PANTHER" id="PTHR37464">
    <property type="entry name" value="BLL2463 PROTEIN"/>
    <property type="match status" value="1"/>
</dbReference>
<dbReference type="NCBIfam" id="TIGR02226">
    <property type="entry name" value="two_anch"/>
    <property type="match status" value="1"/>
</dbReference>
<dbReference type="RefSeq" id="WP_345320721.1">
    <property type="nucleotide sequence ID" value="NZ_BAABGA010000018.1"/>
</dbReference>
<dbReference type="InterPro" id="IPR024163">
    <property type="entry name" value="Aerotolerance_reg_N"/>
</dbReference>
<keyword evidence="1" id="KW-0472">Membrane</keyword>
<proteinExistence type="predicted"/>
<feature type="transmembrane region" description="Helical" evidence="1">
    <location>
        <begin position="56"/>
        <end position="73"/>
    </location>
</feature>
<dbReference type="Pfam" id="PF07584">
    <property type="entry name" value="BatA"/>
    <property type="match status" value="1"/>
</dbReference>
<evidence type="ECO:0000313" key="3">
    <source>
        <dbReference type="EMBL" id="GAA4449609.1"/>
    </source>
</evidence>
<dbReference type="EMBL" id="BAABGA010000018">
    <property type="protein sequence ID" value="GAA4449609.1"/>
    <property type="molecule type" value="Genomic_DNA"/>
</dbReference>
<evidence type="ECO:0000259" key="2">
    <source>
        <dbReference type="Pfam" id="PF07584"/>
    </source>
</evidence>
<keyword evidence="1" id="KW-1133">Transmembrane helix</keyword>
<name>A0ABP8MFC2_9BACT</name>
<evidence type="ECO:0000313" key="4">
    <source>
        <dbReference type="Proteomes" id="UP001500840"/>
    </source>
</evidence>
<reference evidence="4" key="1">
    <citation type="journal article" date="2019" name="Int. J. Syst. Evol. Microbiol.">
        <title>The Global Catalogue of Microorganisms (GCM) 10K type strain sequencing project: providing services to taxonomists for standard genome sequencing and annotation.</title>
        <authorList>
            <consortium name="The Broad Institute Genomics Platform"/>
            <consortium name="The Broad Institute Genome Sequencing Center for Infectious Disease"/>
            <person name="Wu L."/>
            <person name="Ma J."/>
        </authorList>
    </citation>
    <scope>NUCLEOTIDE SEQUENCE [LARGE SCALE GENOMIC DNA]</scope>
    <source>
        <strain evidence="4">JCM 17759</strain>
    </source>
</reference>
<dbReference type="Proteomes" id="UP001500840">
    <property type="component" value="Unassembled WGS sequence"/>
</dbReference>
<dbReference type="InterPro" id="IPR011933">
    <property type="entry name" value="Double_TM_dom"/>
</dbReference>
<evidence type="ECO:0000256" key="1">
    <source>
        <dbReference type="SAM" id="Phobius"/>
    </source>
</evidence>
<dbReference type="PANTHER" id="PTHR37464:SF1">
    <property type="entry name" value="BLL2463 PROTEIN"/>
    <property type="match status" value="1"/>
</dbReference>
<gene>
    <name evidence="3" type="ORF">GCM10023156_14480</name>
</gene>
<comment type="caution">
    <text evidence="3">The sequence shown here is derived from an EMBL/GenBank/DDBJ whole genome shotgun (WGS) entry which is preliminary data.</text>
</comment>
<feature type="transmembrane region" description="Helical" evidence="1">
    <location>
        <begin position="6"/>
        <end position="24"/>
    </location>
</feature>